<dbReference type="InterPro" id="IPR002938">
    <property type="entry name" value="FAD-bd"/>
</dbReference>
<evidence type="ECO:0000259" key="3">
    <source>
        <dbReference type="Pfam" id="PF01494"/>
    </source>
</evidence>
<dbReference type="Gene3D" id="3.50.50.60">
    <property type="entry name" value="FAD/NAD(P)-binding domain"/>
    <property type="match status" value="1"/>
</dbReference>
<dbReference type="GO" id="GO:0004497">
    <property type="term" value="F:monooxygenase activity"/>
    <property type="evidence" value="ECO:0007669"/>
    <property type="project" value="UniProtKB-KW"/>
</dbReference>
<reference evidence="7" key="2">
    <citation type="submission" date="2020-05" db="EMBL/GenBank/DDBJ databases">
        <title>Classification of alakaliphilic streptomycetes isolated from an alkaline soil next to Lonar Crater, India and a proposal for the recognition of Streptomyces alkaliterrae sp. nov.</title>
        <authorList>
            <person name="Golinska P."/>
        </authorList>
    </citation>
    <scope>NUCLEOTIDE SEQUENCE [LARGE SCALE GENOMIC DNA]</scope>
    <source>
        <strain evidence="7">OF8</strain>
    </source>
</reference>
<evidence type="ECO:0000313" key="7">
    <source>
        <dbReference type="Proteomes" id="UP000517765"/>
    </source>
</evidence>
<keyword evidence="4" id="KW-0503">Monooxygenase</keyword>
<reference evidence="4" key="3">
    <citation type="journal article" name="Syst. Appl. Microbiol.">
        <title>Streptomyces alkaliterrae sp. nov., isolated from an alkaline soil, and emended descriptions of Streptomyces alkaliphilus, Streptomyces calidiresistens and Streptomyces durbertensis.</title>
        <authorList>
            <person name="Swiecimska M."/>
            <person name="Golinska P."/>
            <person name="Nouioui I."/>
            <person name="Wypij M."/>
            <person name="Rai M."/>
            <person name="Sangal V."/>
            <person name="Goodfellow M."/>
        </authorList>
    </citation>
    <scope>NUCLEOTIDE SEQUENCE</scope>
    <source>
        <strain evidence="4">OF8</strain>
    </source>
</reference>
<dbReference type="EMBL" id="VJYK02000022">
    <property type="protein sequence ID" value="MQS01007.1"/>
    <property type="molecule type" value="Genomic_DNA"/>
</dbReference>
<evidence type="ECO:0000313" key="5">
    <source>
        <dbReference type="EMBL" id="MQS01007.1"/>
    </source>
</evidence>
<evidence type="ECO:0000313" key="4">
    <source>
        <dbReference type="EMBL" id="MBB1257780.1"/>
    </source>
</evidence>
<dbReference type="SUPFAM" id="SSF51905">
    <property type="entry name" value="FAD/NAD(P)-binding domain"/>
    <property type="match status" value="1"/>
</dbReference>
<keyword evidence="6" id="KW-1185">Reference proteome</keyword>
<dbReference type="OrthoDB" id="103324at2"/>
<accession>A0A5P0YMV5</accession>
<dbReference type="Proteomes" id="UP000517765">
    <property type="component" value="Unassembled WGS sequence"/>
</dbReference>
<organism evidence="5 6">
    <name type="scientific">Streptomyces alkaliterrae</name>
    <dbReference type="NCBI Taxonomy" id="2213162"/>
    <lineage>
        <taxon>Bacteria</taxon>
        <taxon>Bacillati</taxon>
        <taxon>Actinomycetota</taxon>
        <taxon>Actinomycetes</taxon>
        <taxon>Kitasatosporales</taxon>
        <taxon>Streptomycetaceae</taxon>
        <taxon>Streptomyces</taxon>
    </lineage>
</organism>
<evidence type="ECO:0000256" key="2">
    <source>
        <dbReference type="ARBA" id="ARBA00038396"/>
    </source>
</evidence>
<proteinExistence type="inferred from homology"/>
<dbReference type="Proteomes" id="UP000320857">
    <property type="component" value="Unassembled WGS sequence"/>
</dbReference>
<evidence type="ECO:0000313" key="6">
    <source>
        <dbReference type="Proteomes" id="UP000320857"/>
    </source>
</evidence>
<dbReference type="PANTHER" id="PTHR43747:SF5">
    <property type="entry name" value="FAD-BINDING DOMAIN-CONTAINING PROTEIN"/>
    <property type="match status" value="1"/>
</dbReference>
<evidence type="ECO:0000256" key="1">
    <source>
        <dbReference type="ARBA" id="ARBA00023002"/>
    </source>
</evidence>
<comment type="similarity">
    <text evidence="2">Belongs to the flavin-dependent halogenase family. Bacterial tryptophan halogenase subfamily.</text>
</comment>
<protein>
    <submittedName>
        <fullName evidence="4">FAD-dependent monooxygenase</fullName>
    </submittedName>
</protein>
<dbReference type="InterPro" id="IPR036188">
    <property type="entry name" value="FAD/NAD-bd_sf"/>
</dbReference>
<sequence length="563" mass="63455">MSGKADLSCDVLIIGAGLAGGTLARQLRLEQPDLDIVVIDKETEFQPGLDEPSGDEFTNYANRVLQLGPYLRKHHYVSSGMRFFFDSPGRDLTLERMSEIGGRRPHPIPTYLIDRPAVERDLCEMNRESGVRVLLGTSVLNCGPGESPAEAITLDGRNGHLLRTTAGTIACTWLVDAAGEVSPLARLLDLVPEEDRNPIAASWGRFDGCLSLDALGDDAWRHRVPHWGRSSSMTYFMYRGYWIWLMPLSASQCSIGVVFDRRHTEPSVGSGDELVAFFREHRALRDILGSDSQLRSFGKRERLARLARQQFSEDRWFLTGNAATVLDPMFATSSWLFTENNKLIGEFIASDREGKSVELPSLVHHFDIRVRSRYEKLLNTDGHYIARGSFDAWAAWLALRTRVYYNRIVPDALEDHRILLTFARTHGTDCSCDATVMGGKLARLLTSADRLTEEFVEMIDRDERFYAKNAGEFLDSAEFDQDETLMSKVYDPRDWTLEVPADERTYEIFCRTLVQRLVELSDGVWDEEKFTAVFDPDWDGHQLLAEMYEGAAGRASTSAVSPA</sequence>
<feature type="domain" description="FAD-binding" evidence="3">
    <location>
        <begin position="9"/>
        <end position="331"/>
    </location>
</feature>
<reference evidence="5 6" key="1">
    <citation type="submission" date="2019-10" db="EMBL/GenBank/DDBJ databases">
        <title>Streptomyces sp. nov., a novel actinobacterium isolated from alkaline environment.</title>
        <authorList>
            <person name="Golinska P."/>
        </authorList>
    </citation>
    <scope>NUCLEOTIDE SEQUENCE [LARGE SCALE GENOMIC DNA]</scope>
    <source>
        <strain evidence="5 6">OF1</strain>
    </source>
</reference>
<dbReference type="AlphaFoldDB" id="A0A5P0YMV5"/>
<dbReference type="RefSeq" id="WP_143646486.1">
    <property type="nucleotide sequence ID" value="NZ_JABJXA010000010.1"/>
</dbReference>
<gene>
    <name evidence="5" type="ORF">FNX44_003775</name>
    <name evidence="4" type="ORF">H3147_02900</name>
</gene>
<dbReference type="EMBL" id="JABJXA010000010">
    <property type="protein sequence ID" value="MBB1257780.1"/>
    <property type="molecule type" value="Genomic_DNA"/>
</dbReference>
<dbReference type="GO" id="GO:0071949">
    <property type="term" value="F:FAD binding"/>
    <property type="evidence" value="ECO:0007669"/>
    <property type="project" value="InterPro"/>
</dbReference>
<comment type="caution">
    <text evidence="5">The sequence shown here is derived from an EMBL/GenBank/DDBJ whole genome shotgun (WGS) entry which is preliminary data.</text>
</comment>
<dbReference type="Pfam" id="PF01494">
    <property type="entry name" value="FAD_binding_3"/>
    <property type="match status" value="1"/>
</dbReference>
<keyword evidence="1" id="KW-0560">Oxidoreductase</keyword>
<name>A0A5P0YMV5_9ACTN</name>
<dbReference type="PANTHER" id="PTHR43747">
    <property type="entry name" value="FAD-BINDING PROTEIN"/>
    <property type="match status" value="1"/>
</dbReference>
<dbReference type="InterPro" id="IPR050816">
    <property type="entry name" value="Flavin-dep_Halogenase_NPB"/>
</dbReference>